<accession>A0A5K3FGL1</accession>
<dbReference type="WBParaSite" id="MCU_008276-RB">
    <property type="protein sequence ID" value="MCU_008276-RB"/>
    <property type="gene ID" value="MCU_008276"/>
</dbReference>
<evidence type="ECO:0000259" key="3">
    <source>
        <dbReference type="Pfam" id="PF01467"/>
    </source>
</evidence>
<dbReference type="GO" id="GO:0004140">
    <property type="term" value="F:dephospho-CoA kinase activity"/>
    <property type="evidence" value="ECO:0007669"/>
    <property type="project" value="InterPro"/>
</dbReference>
<protein>
    <submittedName>
        <fullName evidence="4">CTP_transf_like domain-containing protein</fullName>
    </submittedName>
</protein>
<organism evidence="4">
    <name type="scientific">Mesocestoides corti</name>
    <name type="common">Flatworm</name>
    <dbReference type="NCBI Taxonomy" id="53468"/>
    <lineage>
        <taxon>Eukaryota</taxon>
        <taxon>Metazoa</taxon>
        <taxon>Spiralia</taxon>
        <taxon>Lophotrochozoa</taxon>
        <taxon>Platyhelminthes</taxon>
        <taxon>Cestoda</taxon>
        <taxon>Eucestoda</taxon>
        <taxon>Cyclophyllidea</taxon>
        <taxon>Mesocestoididae</taxon>
        <taxon>Mesocestoides</taxon>
    </lineage>
</organism>
<dbReference type="PANTHER" id="PTHR10695">
    <property type="entry name" value="DEPHOSPHO-COA KINASE-RELATED"/>
    <property type="match status" value="1"/>
</dbReference>
<dbReference type="GO" id="GO:0015937">
    <property type="term" value="P:coenzyme A biosynthetic process"/>
    <property type="evidence" value="ECO:0007669"/>
    <property type="project" value="InterPro"/>
</dbReference>
<proteinExistence type="inferred from homology"/>
<dbReference type="PANTHER" id="PTHR10695:SF46">
    <property type="entry name" value="BIFUNCTIONAL COENZYME A SYNTHASE-RELATED"/>
    <property type="match status" value="1"/>
</dbReference>
<dbReference type="InterPro" id="IPR014729">
    <property type="entry name" value="Rossmann-like_a/b/a_fold"/>
</dbReference>
<dbReference type="InterPro" id="IPR001977">
    <property type="entry name" value="Depp_CoAkinase"/>
</dbReference>
<reference evidence="4" key="1">
    <citation type="submission" date="2019-11" db="UniProtKB">
        <authorList>
            <consortium name="WormBaseParasite"/>
        </authorList>
    </citation>
    <scope>IDENTIFICATION</scope>
</reference>
<dbReference type="AlphaFoldDB" id="A0A5K3FGL1"/>
<dbReference type="InterPro" id="IPR004821">
    <property type="entry name" value="Cyt_trans-like"/>
</dbReference>
<dbReference type="HAMAP" id="MF_00376">
    <property type="entry name" value="Dephospho_CoA_kinase"/>
    <property type="match status" value="1"/>
</dbReference>
<dbReference type="InterPro" id="IPR027417">
    <property type="entry name" value="P-loop_NTPase"/>
</dbReference>
<keyword evidence="1" id="KW-0547">Nucleotide-binding</keyword>
<evidence type="ECO:0000256" key="1">
    <source>
        <dbReference type="ARBA" id="ARBA00022741"/>
    </source>
</evidence>
<evidence type="ECO:0000313" key="4">
    <source>
        <dbReference type="WBParaSite" id="MCU_008276-RB"/>
    </source>
</evidence>
<dbReference type="GO" id="GO:0005524">
    <property type="term" value="F:ATP binding"/>
    <property type="evidence" value="ECO:0007669"/>
    <property type="project" value="UniProtKB-KW"/>
</dbReference>
<dbReference type="Gene3D" id="3.40.50.300">
    <property type="entry name" value="P-loop containing nucleotide triphosphate hydrolases"/>
    <property type="match status" value="1"/>
</dbReference>
<dbReference type="NCBIfam" id="TIGR00152">
    <property type="entry name" value="dephospho-CoA kinase"/>
    <property type="match status" value="1"/>
</dbReference>
<dbReference type="Pfam" id="PF01467">
    <property type="entry name" value="CTP_transf_like"/>
    <property type="match status" value="1"/>
</dbReference>
<dbReference type="PROSITE" id="PS51219">
    <property type="entry name" value="DPCK"/>
    <property type="match status" value="1"/>
</dbReference>
<dbReference type="Gene3D" id="3.40.50.620">
    <property type="entry name" value="HUPs"/>
    <property type="match status" value="1"/>
</dbReference>
<dbReference type="SUPFAM" id="SSF52374">
    <property type="entry name" value="Nucleotidylyl transferase"/>
    <property type="match status" value="1"/>
</dbReference>
<dbReference type="SUPFAM" id="SSF52540">
    <property type="entry name" value="P-loop containing nucleoside triphosphate hydrolases"/>
    <property type="match status" value="1"/>
</dbReference>
<sequence>MYRNGLCFISKACSKARLDFILSYASSVVSDKLYIKLPSPLYQDPCLHQWKEYISTCYYSASHVCPNLNVCLLLPHTPKPMSSYNQKRNLHVIMTDDATIADTELLQFASNIGFGADIVLRYSVDDLPSGEQRNGNNMALTCHPSVCLGGTFDTLHHGHRVLLGVAALLAQRRLLVGITDSCLLKKKLLAPLIEAHSRRCSAVSTFLSDIDFPMERLEICRLTDPFGPPANDPDFQCIVASPESVPGCKKINEMRADNQLPELHIEVIEFVPRNDHAQLSLPQSFADSKISSSTLRMDLLGRSLLSRPLKPSRPKGRPWVVGLAGPAGSGKSTITQHLKNLAGDRLHVLHADQIGHQIYEPGTQTYTTLVEHFAPESIVESAPPHRIDRRKLASLVFNKAEQLERLNAVVWPRIASVIETQIIELQNDNRAELPIVVIDAALLFEAGWDQICDEVWTAYIPLDEAERRLVQRSNLSAEEALKRLCFQATGVLESIGGGSADWWTPCQRGSTVGPIARSNVVFCSVWEVDYTRKQVKRAWEDLIQRISELQ</sequence>
<dbReference type="CDD" id="cd02022">
    <property type="entry name" value="DPCK"/>
    <property type="match status" value="1"/>
</dbReference>
<keyword evidence="2" id="KW-0067">ATP-binding</keyword>
<name>A0A5K3FGL1_MESCO</name>
<feature type="domain" description="Cytidyltransferase-like" evidence="3">
    <location>
        <begin position="148"/>
        <end position="296"/>
    </location>
</feature>
<dbReference type="Pfam" id="PF01121">
    <property type="entry name" value="CoaE"/>
    <property type="match status" value="1"/>
</dbReference>
<evidence type="ECO:0000256" key="2">
    <source>
        <dbReference type="ARBA" id="ARBA00022840"/>
    </source>
</evidence>